<dbReference type="OrthoDB" id="9970063at2759"/>
<dbReference type="InterPro" id="IPR009524">
    <property type="entry name" value="CFAP68"/>
</dbReference>
<evidence type="ECO:0000256" key="8">
    <source>
        <dbReference type="ARBA" id="ARBA00046435"/>
    </source>
</evidence>
<dbReference type="PANTHER" id="PTHR31180:SF3">
    <property type="entry name" value="EXPRESSED SEQUENCE EH456644"/>
    <property type="match status" value="1"/>
</dbReference>
<dbReference type="GO" id="GO:0005634">
    <property type="term" value="C:nucleus"/>
    <property type="evidence" value="ECO:0007669"/>
    <property type="project" value="InterPro"/>
</dbReference>
<dbReference type="Ensembl" id="ENSLLET00000041449.1">
    <property type="protein sequence ID" value="ENSLLEP00000039844.1"/>
    <property type="gene ID" value="ENSLLEG00000025334.1"/>
</dbReference>
<sequence>MRELTGQIVCLCCHDHVQEQANSMSDRTACTTGSESLLHADGHGEVWVDSGPGSKFKQYGWRCTTKEDSYSNRTLIGNWNQDRYDLSILKERKPMPSQYAHYYETSYTVEYTKNNTSTEKQVFKKEPHVFPGHQPELDSTPGKNLMRSCYTSDYIRPW</sequence>
<dbReference type="AlphaFoldDB" id="A0A8C5QQM2"/>
<keyword evidence="3" id="KW-0282">Flagellum</keyword>
<dbReference type="InterPro" id="IPR037662">
    <property type="entry name" value="CFAP68/107"/>
</dbReference>
<evidence type="ECO:0000256" key="7">
    <source>
        <dbReference type="ARBA" id="ARBA00035003"/>
    </source>
</evidence>
<keyword evidence="10" id="KW-1185">Reference proteome</keyword>
<evidence type="ECO:0000313" key="10">
    <source>
        <dbReference type="Proteomes" id="UP000694569"/>
    </source>
</evidence>
<dbReference type="Pfam" id="PF06608">
    <property type="entry name" value="CFAP68"/>
    <property type="match status" value="1"/>
</dbReference>
<evidence type="ECO:0000256" key="4">
    <source>
        <dbReference type="ARBA" id="ARBA00023069"/>
    </source>
</evidence>
<keyword evidence="2" id="KW-0963">Cytoplasm</keyword>
<name>A0A8C5QQM2_9ANUR</name>
<reference evidence="9" key="1">
    <citation type="submission" date="2025-08" db="UniProtKB">
        <authorList>
            <consortium name="Ensembl"/>
        </authorList>
    </citation>
    <scope>IDENTIFICATION</scope>
</reference>
<dbReference type="PANTHER" id="PTHR31180">
    <property type="entry name" value="CILIA- AND FLAGELLA-ASSOCIATED PROTEIN 107-RELATED"/>
    <property type="match status" value="1"/>
</dbReference>
<accession>A0A8C5QQM2</accession>
<dbReference type="GeneTree" id="ENSGT00390000002905"/>
<dbReference type="GO" id="GO:0005930">
    <property type="term" value="C:axoneme"/>
    <property type="evidence" value="ECO:0007669"/>
    <property type="project" value="UniProtKB-ARBA"/>
</dbReference>
<comment type="subunit">
    <text evidence="8">Microtubule inner protein component of sperm flagellar doublet microtubules.</text>
</comment>
<comment type="subcellular location">
    <subcellularLocation>
        <location evidence="1">Cytoplasm</location>
        <location evidence="1">Cytoskeleton</location>
        <location evidence="1">Flagellum axoneme</location>
    </subcellularLocation>
</comment>
<evidence type="ECO:0000256" key="6">
    <source>
        <dbReference type="ARBA" id="ARBA00023273"/>
    </source>
</evidence>
<dbReference type="GO" id="GO:0030317">
    <property type="term" value="P:flagellated sperm motility"/>
    <property type="evidence" value="ECO:0007669"/>
    <property type="project" value="InterPro"/>
</dbReference>
<evidence type="ECO:0000256" key="1">
    <source>
        <dbReference type="ARBA" id="ARBA00004611"/>
    </source>
</evidence>
<dbReference type="Proteomes" id="UP000694569">
    <property type="component" value="Unplaced"/>
</dbReference>
<evidence type="ECO:0000313" key="9">
    <source>
        <dbReference type="Ensembl" id="ENSLLEP00000039844.1"/>
    </source>
</evidence>
<evidence type="ECO:0000256" key="2">
    <source>
        <dbReference type="ARBA" id="ARBA00022490"/>
    </source>
</evidence>
<protein>
    <submittedName>
        <fullName evidence="9">Uncharacterized protein</fullName>
    </submittedName>
</protein>
<keyword evidence="5" id="KW-0206">Cytoskeleton</keyword>
<reference evidence="9" key="2">
    <citation type="submission" date="2025-09" db="UniProtKB">
        <authorList>
            <consortium name="Ensembl"/>
        </authorList>
    </citation>
    <scope>IDENTIFICATION</scope>
</reference>
<keyword evidence="4" id="KW-0969">Cilium</keyword>
<evidence type="ECO:0000256" key="5">
    <source>
        <dbReference type="ARBA" id="ARBA00023212"/>
    </source>
</evidence>
<organism evidence="9 10">
    <name type="scientific">Leptobrachium leishanense</name>
    <name type="common">Leishan spiny toad</name>
    <dbReference type="NCBI Taxonomy" id="445787"/>
    <lineage>
        <taxon>Eukaryota</taxon>
        <taxon>Metazoa</taxon>
        <taxon>Chordata</taxon>
        <taxon>Craniata</taxon>
        <taxon>Vertebrata</taxon>
        <taxon>Euteleostomi</taxon>
        <taxon>Amphibia</taxon>
        <taxon>Batrachia</taxon>
        <taxon>Anura</taxon>
        <taxon>Pelobatoidea</taxon>
        <taxon>Megophryidae</taxon>
        <taxon>Leptobrachium</taxon>
    </lineage>
</organism>
<evidence type="ECO:0000256" key="3">
    <source>
        <dbReference type="ARBA" id="ARBA00022846"/>
    </source>
</evidence>
<proteinExistence type="predicted"/>
<comment type="function">
    <text evidence="7">Microtubule inner protein (MIP) part of the dynein-decorated doublet microtubules (DMTs) in cilia axoneme, which is required for motile cilia beating.</text>
</comment>
<keyword evidence="6" id="KW-0966">Cell projection</keyword>